<comment type="subunit">
    <text evidence="4 8">Dimer of large and small chains.</text>
</comment>
<dbReference type="PROSITE" id="PS51671">
    <property type="entry name" value="ACT"/>
    <property type="match status" value="1"/>
</dbReference>
<comment type="pathway">
    <text evidence="2 8">Amino-acid biosynthesis; L-valine biosynthesis; L-valine from pyruvate: step 1/4.</text>
</comment>
<dbReference type="InterPro" id="IPR002912">
    <property type="entry name" value="ACT_dom"/>
</dbReference>
<sequence>MSTAAQQDYRQHTISLYVANKPGVLIRVSLVFARRGYNIDSLVVSGAHDPKFSQMNIVASGDAKTLDQILKQLNKLVDVVHATDNTSENVIQKELLLIKLECPPEKRTEILQVASAFNGEIVDLSDSTITFEISGDSEKLDTVHNICSHYGVVEMVRSGKILMAKGSRIT</sequence>
<dbReference type="Pfam" id="PF22629">
    <property type="entry name" value="ACT_AHAS_ss"/>
    <property type="match status" value="1"/>
</dbReference>
<evidence type="ECO:0000256" key="5">
    <source>
        <dbReference type="ARBA" id="ARBA00022605"/>
    </source>
</evidence>
<dbReference type="AlphaFoldDB" id="A0A1Y1RTI5"/>
<accession>A0A1Y1RTI5</accession>
<dbReference type="GO" id="GO:0009097">
    <property type="term" value="P:isoleucine biosynthetic process"/>
    <property type="evidence" value="ECO:0007669"/>
    <property type="project" value="UniProtKB-UniRule"/>
</dbReference>
<dbReference type="OrthoDB" id="9787365at2"/>
<dbReference type="EC" id="2.2.1.6" evidence="8"/>
<dbReference type="STRING" id="1963862.B4O97_17410"/>
<comment type="function">
    <text evidence="8">Catalyzes the conversion of 2 pyruvate molecules into acetolactate in the first common step of the biosynthetic pathway of the branched-amino acids such as leucine, isoleucine, and valine.</text>
</comment>
<name>A0A1Y1RTI5_9SPIO</name>
<dbReference type="GO" id="GO:1990610">
    <property type="term" value="F:acetolactate synthase regulator activity"/>
    <property type="evidence" value="ECO:0007669"/>
    <property type="project" value="UniProtKB-UniRule"/>
</dbReference>
<evidence type="ECO:0000256" key="4">
    <source>
        <dbReference type="ARBA" id="ARBA00011744"/>
    </source>
</evidence>
<dbReference type="GO" id="GO:0009099">
    <property type="term" value="P:L-valine biosynthetic process"/>
    <property type="evidence" value="ECO:0007669"/>
    <property type="project" value="UniProtKB-UniRule"/>
</dbReference>
<dbReference type="EMBL" id="MWQY01000027">
    <property type="protein sequence ID" value="ORC31100.1"/>
    <property type="molecule type" value="Genomic_DNA"/>
</dbReference>
<dbReference type="GO" id="GO:0003984">
    <property type="term" value="F:acetolactate synthase activity"/>
    <property type="evidence" value="ECO:0007669"/>
    <property type="project" value="UniProtKB-UniRule"/>
</dbReference>
<dbReference type="Gene3D" id="3.30.70.1150">
    <property type="entry name" value="ACT-like. Chain A, domain 2"/>
    <property type="match status" value="1"/>
</dbReference>
<keyword evidence="8" id="KW-0808">Transferase</keyword>
<dbReference type="SUPFAM" id="SSF55021">
    <property type="entry name" value="ACT-like"/>
    <property type="match status" value="2"/>
</dbReference>
<evidence type="ECO:0000256" key="2">
    <source>
        <dbReference type="ARBA" id="ARBA00005025"/>
    </source>
</evidence>
<dbReference type="CDD" id="cd04878">
    <property type="entry name" value="ACT_AHAS"/>
    <property type="match status" value="1"/>
</dbReference>
<dbReference type="InterPro" id="IPR054480">
    <property type="entry name" value="AHAS_small-like_ACT"/>
</dbReference>
<dbReference type="InterPro" id="IPR019455">
    <property type="entry name" value="Acetolactate_synth_ssu_C"/>
</dbReference>
<evidence type="ECO:0000313" key="10">
    <source>
        <dbReference type="EMBL" id="ORC31100.1"/>
    </source>
</evidence>
<dbReference type="InterPro" id="IPR039557">
    <property type="entry name" value="AHAS_ACT"/>
</dbReference>
<dbReference type="Gene3D" id="3.30.70.260">
    <property type="match status" value="1"/>
</dbReference>
<feature type="domain" description="ACT" evidence="9">
    <location>
        <begin position="13"/>
        <end position="87"/>
    </location>
</feature>
<dbReference type="Pfam" id="PF10369">
    <property type="entry name" value="ALS_ss_C"/>
    <property type="match status" value="1"/>
</dbReference>
<proteinExistence type="inferred from homology"/>
<evidence type="ECO:0000256" key="1">
    <source>
        <dbReference type="ARBA" id="ARBA00004974"/>
    </source>
</evidence>
<gene>
    <name evidence="10" type="ORF">B4O97_17410</name>
</gene>
<evidence type="ECO:0000259" key="9">
    <source>
        <dbReference type="PROSITE" id="PS51671"/>
    </source>
</evidence>
<comment type="catalytic activity">
    <reaction evidence="7 8">
        <text>2 pyruvate + H(+) = (2S)-2-acetolactate + CO2</text>
        <dbReference type="Rhea" id="RHEA:25249"/>
        <dbReference type="ChEBI" id="CHEBI:15361"/>
        <dbReference type="ChEBI" id="CHEBI:15378"/>
        <dbReference type="ChEBI" id="CHEBI:16526"/>
        <dbReference type="ChEBI" id="CHEBI:58476"/>
        <dbReference type="EC" id="2.2.1.6"/>
    </reaction>
</comment>
<keyword evidence="11" id="KW-1185">Reference proteome</keyword>
<evidence type="ECO:0000256" key="6">
    <source>
        <dbReference type="ARBA" id="ARBA00023304"/>
    </source>
</evidence>
<dbReference type="GO" id="GO:0005829">
    <property type="term" value="C:cytosol"/>
    <property type="evidence" value="ECO:0007669"/>
    <property type="project" value="TreeGrafter"/>
</dbReference>
<dbReference type="NCBIfam" id="NF008864">
    <property type="entry name" value="PRK11895.1"/>
    <property type="match status" value="1"/>
</dbReference>
<comment type="caution">
    <text evidence="10">The sequence shown here is derived from an EMBL/GenBank/DDBJ whole genome shotgun (WGS) entry which is preliminary data.</text>
</comment>
<protein>
    <recommendedName>
        <fullName evidence="8">Acetolactate synthase small subunit</fullName>
        <shortName evidence="8">AHAS</shortName>
        <shortName evidence="8">ALS</shortName>
        <ecNumber evidence="8">2.2.1.6</ecNumber>
    </recommendedName>
    <alternativeName>
        <fullName evidence="8">Acetohydroxy-acid synthase small subunit</fullName>
    </alternativeName>
</protein>
<keyword evidence="5 8" id="KW-0028">Amino-acid biosynthesis</keyword>
<dbReference type="InterPro" id="IPR045865">
    <property type="entry name" value="ACT-like_dom_sf"/>
</dbReference>
<evidence type="ECO:0000256" key="8">
    <source>
        <dbReference type="RuleBase" id="RU368092"/>
    </source>
</evidence>
<keyword evidence="6 8" id="KW-0100">Branched-chain amino acid biosynthesis</keyword>
<evidence type="ECO:0000313" key="11">
    <source>
        <dbReference type="Proteomes" id="UP000192343"/>
    </source>
</evidence>
<dbReference type="InterPro" id="IPR027271">
    <property type="entry name" value="Acetolactate_synth/TF_NikR_C"/>
</dbReference>
<dbReference type="UniPathway" id="UPA00049">
    <property type="reaction ID" value="UER00059"/>
</dbReference>
<evidence type="ECO:0000256" key="7">
    <source>
        <dbReference type="ARBA" id="ARBA00048670"/>
    </source>
</evidence>
<dbReference type="Proteomes" id="UP000192343">
    <property type="component" value="Unassembled WGS sequence"/>
</dbReference>
<dbReference type="RefSeq" id="WP_083052791.1">
    <property type="nucleotide sequence ID" value="NZ_CAXXQO010000003.1"/>
</dbReference>
<reference evidence="10 11" key="1">
    <citation type="submission" date="2017-03" db="EMBL/GenBank/DDBJ databases">
        <title>Draft Genome sequence of Marispirochaeta sp. strain JC444.</title>
        <authorList>
            <person name="Shivani Y."/>
            <person name="Subhash Y."/>
            <person name="Sasikala C."/>
            <person name="Ramana C."/>
        </authorList>
    </citation>
    <scope>NUCLEOTIDE SEQUENCE [LARGE SCALE GENOMIC DNA]</scope>
    <source>
        <strain evidence="10 11">JC444</strain>
    </source>
</reference>
<comment type="pathway">
    <text evidence="1 8">Amino-acid biosynthesis; L-isoleucine biosynthesis; L-isoleucine from 2-oxobutanoate: step 1/4.</text>
</comment>
<comment type="similarity">
    <text evidence="3 8">Belongs to the acetolactate synthase small subunit family.</text>
</comment>
<dbReference type="InterPro" id="IPR004789">
    <property type="entry name" value="Acetalactate_synth_ssu"/>
</dbReference>
<dbReference type="PANTHER" id="PTHR30239">
    <property type="entry name" value="ACETOLACTATE SYNTHASE SMALL SUBUNIT"/>
    <property type="match status" value="1"/>
</dbReference>
<organism evidence="10 11">
    <name type="scientific">Marispirochaeta aestuarii</name>
    <dbReference type="NCBI Taxonomy" id="1963862"/>
    <lineage>
        <taxon>Bacteria</taxon>
        <taxon>Pseudomonadati</taxon>
        <taxon>Spirochaetota</taxon>
        <taxon>Spirochaetia</taxon>
        <taxon>Spirochaetales</taxon>
        <taxon>Spirochaetaceae</taxon>
        <taxon>Marispirochaeta</taxon>
    </lineage>
</organism>
<dbReference type="UniPathway" id="UPA00047">
    <property type="reaction ID" value="UER00055"/>
</dbReference>
<dbReference type="NCBIfam" id="TIGR00119">
    <property type="entry name" value="acolac_sm"/>
    <property type="match status" value="1"/>
</dbReference>
<evidence type="ECO:0000256" key="3">
    <source>
        <dbReference type="ARBA" id="ARBA00006341"/>
    </source>
</evidence>
<dbReference type="PANTHER" id="PTHR30239:SF0">
    <property type="entry name" value="ACETOLACTATE SYNTHASE SMALL SUBUNIT 1, CHLOROPLASTIC"/>
    <property type="match status" value="1"/>
</dbReference>